<name>A0A9Q1J154_SYNKA</name>
<comment type="caution">
    <text evidence="1">The sequence shown here is derived from an EMBL/GenBank/DDBJ whole genome shotgun (WGS) entry which is preliminary data.</text>
</comment>
<dbReference type="EMBL" id="JAINUF010000005">
    <property type="protein sequence ID" value="KAJ8361005.1"/>
    <property type="molecule type" value="Genomic_DNA"/>
</dbReference>
<keyword evidence="2" id="KW-1185">Reference proteome</keyword>
<evidence type="ECO:0000313" key="2">
    <source>
        <dbReference type="Proteomes" id="UP001152622"/>
    </source>
</evidence>
<organism evidence="1 2">
    <name type="scientific">Synaphobranchus kaupii</name>
    <name type="common">Kaup's arrowtooth eel</name>
    <dbReference type="NCBI Taxonomy" id="118154"/>
    <lineage>
        <taxon>Eukaryota</taxon>
        <taxon>Metazoa</taxon>
        <taxon>Chordata</taxon>
        <taxon>Craniata</taxon>
        <taxon>Vertebrata</taxon>
        <taxon>Euteleostomi</taxon>
        <taxon>Actinopterygii</taxon>
        <taxon>Neopterygii</taxon>
        <taxon>Teleostei</taxon>
        <taxon>Anguilliformes</taxon>
        <taxon>Synaphobranchidae</taxon>
        <taxon>Synaphobranchus</taxon>
    </lineage>
</organism>
<dbReference type="Proteomes" id="UP001152622">
    <property type="component" value="Chromosome 5"/>
</dbReference>
<protein>
    <submittedName>
        <fullName evidence="1">Uncharacterized protein</fullName>
    </submittedName>
</protein>
<accession>A0A9Q1J154</accession>
<evidence type="ECO:0000313" key="1">
    <source>
        <dbReference type="EMBL" id="KAJ8361005.1"/>
    </source>
</evidence>
<reference evidence="1" key="1">
    <citation type="journal article" date="2023" name="Science">
        <title>Genome structures resolve the early diversification of teleost fishes.</title>
        <authorList>
            <person name="Parey E."/>
            <person name="Louis A."/>
            <person name="Montfort J."/>
            <person name="Bouchez O."/>
            <person name="Roques C."/>
            <person name="Iampietro C."/>
            <person name="Lluch J."/>
            <person name="Castinel A."/>
            <person name="Donnadieu C."/>
            <person name="Desvignes T."/>
            <person name="Floi Bucao C."/>
            <person name="Jouanno E."/>
            <person name="Wen M."/>
            <person name="Mejri S."/>
            <person name="Dirks R."/>
            <person name="Jansen H."/>
            <person name="Henkel C."/>
            <person name="Chen W.J."/>
            <person name="Zahm M."/>
            <person name="Cabau C."/>
            <person name="Klopp C."/>
            <person name="Thompson A.W."/>
            <person name="Robinson-Rechavi M."/>
            <person name="Braasch I."/>
            <person name="Lecointre G."/>
            <person name="Bobe J."/>
            <person name="Postlethwait J.H."/>
            <person name="Berthelot C."/>
            <person name="Roest Crollius H."/>
            <person name="Guiguen Y."/>
        </authorList>
    </citation>
    <scope>NUCLEOTIDE SEQUENCE</scope>
    <source>
        <strain evidence="1">WJC10195</strain>
    </source>
</reference>
<gene>
    <name evidence="1" type="ORF">SKAU_G00175300</name>
</gene>
<sequence length="96" mass="10661">MRSTSLRMGIEEGRWKESGRRPDIISERRVFWQHEACVPRLLSKASEDLQGQSQLPSCSSPVAKNAISLLQAAHIAFNPQGVVTLPPSVFRHVPQG</sequence>
<dbReference type="AlphaFoldDB" id="A0A9Q1J154"/>
<proteinExistence type="predicted"/>